<dbReference type="SUPFAM" id="SSF53448">
    <property type="entry name" value="Nucleotide-diphospho-sugar transferases"/>
    <property type="match status" value="1"/>
</dbReference>
<dbReference type="Pfam" id="PF01501">
    <property type="entry name" value="Glyco_transf_8"/>
    <property type="match status" value="1"/>
</dbReference>
<dbReference type="InterPro" id="IPR050587">
    <property type="entry name" value="GNT1/Glycosyltrans_8"/>
</dbReference>
<dbReference type="OrthoDB" id="2014201at2759"/>
<evidence type="ECO:0000313" key="1">
    <source>
        <dbReference type="EMBL" id="KAF2683694.1"/>
    </source>
</evidence>
<dbReference type="InterPro" id="IPR029044">
    <property type="entry name" value="Nucleotide-diphossugar_trans"/>
</dbReference>
<keyword evidence="1" id="KW-0808">Transferase</keyword>
<sequence>DKKYAYVTLLSGTVNAPEDLAKDNYFVAVRVLLWQLLHNPGTRTKHDVIVMVTPSVTQHRRERLEKDGATVMLVDFVHGKNDKWIHGGDPRWADLMTKFRVWQLTQYDKVLLLDGDSMLRSSLDGVFEDPATEVQKTDFNNPNATVLPGQKHFPEEYVLGAGSEVWDSTHEFPPYHGGGLKGYGYFNAGFFILKPNLAAFDYYTSLLDIENSFDPKYMEQNLLNFAHRWDGPMPWKEISYTWNVRCPNENDFEKGLVSMHEKWWDQPFIFDNEKVKQWLRAQRWEMKGWYDAWD</sequence>
<dbReference type="InterPro" id="IPR002495">
    <property type="entry name" value="Glyco_trans_8"/>
</dbReference>
<dbReference type="Gene3D" id="3.90.550.10">
    <property type="entry name" value="Spore Coat Polysaccharide Biosynthesis Protein SpsA, Chain A"/>
    <property type="match status" value="1"/>
</dbReference>
<organism evidence="1 2">
    <name type="scientific">Lentithecium fluviatile CBS 122367</name>
    <dbReference type="NCBI Taxonomy" id="1168545"/>
    <lineage>
        <taxon>Eukaryota</taxon>
        <taxon>Fungi</taxon>
        <taxon>Dikarya</taxon>
        <taxon>Ascomycota</taxon>
        <taxon>Pezizomycotina</taxon>
        <taxon>Dothideomycetes</taxon>
        <taxon>Pleosporomycetidae</taxon>
        <taxon>Pleosporales</taxon>
        <taxon>Massarineae</taxon>
        <taxon>Lentitheciaceae</taxon>
        <taxon>Lentithecium</taxon>
    </lineage>
</organism>
<reference evidence="1" key="1">
    <citation type="journal article" date="2020" name="Stud. Mycol.">
        <title>101 Dothideomycetes genomes: a test case for predicting lifestyles and emergence of pathogens.</title>
        <authorList>
            <person name="Haridas S."/>
            <person name="Albert R."/>
            <person name="Binder M."/>
            <person name="Bloem J."/>
            <person name="Labutti K."/>
            <person name="Salamov A."/>
            <person name="Andreopoulos B."/>
            <person name="Baker S."/>
            <person name="Barry K."/>
            <person name="Bills G."/>
            <person name="Bluhm B."/>
            <person name="Cannon C."/>
            <person name="Castanera R."/>
            <person name="Culley D."/>
            <person name="Daum C."/>
            <person name="Ezra D."/>
            <person name="Gonzalez J."/>
            <person name="Henrissat B."/>
            <person name="Kuo A."/>
            <person name="Liang C."/>
            <person name="Lipzen A."/>
            <person name="Lutzoni F."/>
            <person name="Magnuson J."/>
            <person name="Mondo S."/>
            <person name="Nolan M."/>
            <person name="Ohm R."/>
            <person name="Pangilinan J."/>
            <person name="Park H.-J."/>
            <person name="Ramirez L."/>
            <person name="Alfaro M."/>
            <person name="Sun H."/>
            <person name="Tritt A."/>
            <person name="Yoshinaga Y."/>
            <person name="Zwiers L.-H."/>
            <person name="Turgeon B."/>
            <person name="Goodwin S."/>
            <person name="Spatafora J."/>
            <person name="Crous P."/>
            <person name="Grigoriev I."/>
        </authorList>
    </citation>
    <scope>NUCLEOTIDE SEQUENCE</scope>
    <source>
        <strain evidence="1">CBS 122367</strain>
    </source>
</reference>
<dbReference type="Proteomes" id="UP000799291">
    <property type="component" value="Unassembled WGS sequence"/>
</dbReference>
<accession>A0A6G1IZL6</accession>
<gene>
    <name evidence="1" type="ORF">K458DRAFT_263965</name>
</gene>
<keyword evidence="2" id="KW-1185">Reference proteome</keyword>
<dbReference type="GO" id="GO:0016757">
    <property type="term" value="F:glycosyltransferase activity"/>
    <property type="evidence" value="ECO:0007669"/>
    <property type="project" value="InterPro"/>
</dbReference>
<proteinExistence type="predicted"/>
<dbReference type="EMBL" id="MU005583">
    <property type="protein sequence ID" value="KAF2683694.1"/>
    <property type="molecule type" value="Genomic_DNA"/>
</dbReference>
<evidence type="ECO:0000313" key="2">
    <source>
        <dbReference type="Proteomes" id="UP000799291"/>
    </source>
</evidence>
<feature type="non-terminal residue" evidence="1">
    <location>
        <position position="1"/>
    </location>
</feature>
<protein>
    <submittedName>
        <fullName evidence="1">Glycosyltransferase family 8 protein</fullName>
    </submittedName>
</protein>
<dbReference type="AlphaFoldDB" id="A0A6G1IZL6"/>
<name>A0A6G1IZL6_9PLEO</name>
<feature type="non-terminal residue" evidence="1">
    <location>
        <position position="294"/>
    </location>
</feature>
<dbReference type="PANTHER" id="PTHR11183">
    <property type="entry name" value="GLYCOGENIN SUBFAMILY MEMBER"/>
    <property type="match status" value="1"/>
</dbReference>